<dbReference type="InterPro" id="IPR020825">
    <property type="entry name" value="Phe-tRNA_synthase-like_B3/B4"/>
</dbReference>
<evidence type="ECO:0000313" key="3">
    <source>
        <dbReference type="Proteomes" id="UP000238362"/>
    </source>
</evidence>
<dbReference type="SMART" id="SM00873">
    <property type="entry name" value="B3_4"/>
    <property type="match status" value="1"/>
</dbReference>
<dbReference type="GO" id="GO:0004826">
    <property type="term" value="F:phenylalanine-tRNA ligase activity"/>
    <property type="evidence" value="ECO:0007669"/>
    <property type="project" value="InterPro"/>
</dbReference>
<dbReference type="EMBL" id="PVNH01000005">
    <property type="protein sequence ID" value="PRX47797.1"/>
    <property type="molecule type" value="Genomic_DNA"/>
</dbReference>
<sequence>MNHMVHPNDYGATLDGIRLDPAVAALRPDFAVLVIVADGLRGGPSDARTERLLAEAGRTVEHQAPEPHVEAWREAYRAFGAKPSRTRNSLEALLRRGAGLPSVNRLVDIYNAVSVRYRLPVGGEDLDSYVGSPRLVRAAGGEPFDTVSGGTPVTEHADPGEVVWRDDAGVTCRRWNHRQCVRTRLHEDSRRGLFLLERLDPMPLADLRAAGDELIRLLDPATVATRLIAAEKTVEVS</sequence>
<dbReference type="AlphaFoldDB" id="A0A2T0LVG8"/>
<dbReference type="InterPro" id="IPR005146">
    <property type="entry name" value="B3/B4_tRNA-bd"/>
</dbReference>
<reference evidence="2 3" key="1">
    <citation type="submission" date="2018-03" db="EMBL/GenBank/DDBJ databases">
        <title>Genomic Encyclopedia of Type Strains, Phase III (KMG-III): the genomes of soil and plant-associated and newly described type strains.</title>
        <authorList>
            <person name="Whitman W."/>
        </authorList>
    </citation>
    <scope>NUCLEOTIDE SEQUENCE [LARGE SCALE GENOMIC DNA]</scope>
    <source>
        <strain evidence="2 3">CGMCC 4.7125</strain>
    </source>
</reference>
<dbReference type="GO" id="GO:0003723">
    <property type="term" value="F:RNA binding"/>
    <property type="evidence" value="ECO:0007669"/>
    <property type="project" value="InterPro"/>
</dbReference>
<proteinExistence type="predicted"/>
<dbReference type="PANTHER" id="PTHR39209:SF2">
    <property type="entry name" value="CYTOPLASMIC PROTEIN"/>
    <property type="match status" value="1"/>
</dbReference>
<comment type="caution">
    <text evidence="2">The sequence shown here is derived from an EMBL/GenBank/DDBJ whole genome shotgun (WGS) entry which is preliminary data.</text>
</comment>
<gene>
    <name evidence="2" type="ORF">B0I33_105380</name>
</gene>
<dbReference type="PANTHER" id="PTHR39209">
    <property type="match status" value="1"/>
</dbReference>
<name>A0A2T0LVG8_9PSEU</name>
<keyword evidence="3" id="KW-1185">Reference proteome</keyword>
<organism evidence="2 3">
    <name type="scientific">Prauserella shujinwangii</name>
    <dbReference type="NCBI Taxonomy" id="1453103"/>
    <lineage>
        <taxon>Bacteria</taxon>
        <taxon>Bacillati</taxon>
        <taxon>Actinomycetota</taxon>
        <taxon>Actinomycetes</taxon>
        <taxon>Pseudonocardiales</taxon>
        <taxon>Pseudonocardiaceae</taxon>
        <taxon>Prauserella</taxon>
    </lineage>
</organism>
<dbReference type="Pfam" id="PF03483">
    <property type="entry name" value="B3_4"/>
    <property type="match status" value="1"/>
</dbReference>
<evidence type="ECO:0000313" key="2">
    <source>
        <dbReference type="EMBL" id="PRX47797.1"/>
    </source>
</evidence>
<dbReference type="Gene3D" id="3.50.40.10">
    <property type="entry name" value="Phenylalanyl-trna Synthetase, Chain B, domain 3"/>
    <property type="match status" value="1"/>
</dbReference>
<protein>
    <submittedName>
        <fullName evidence="2">DNA/RNA-binding domain of Phe-tRNA-synthetase-like protein</fullName>
    </submittedName>
</protein>
<dbReference type="Proteomes" id="UP000238362">
    <property type="component" value="Unassembled WGS sequence"/>
</dbReference>
<dbReference type="SUPFAM" id="SSF56037">
    <property type="entry name" value="PheT/TilS domain"/>
    <property type="match status" value="1"/>
</dbReference>
<accession>A0A2T0LVG8</accession>
<feature type="domain" description="B3/B4 tRNA-binding" evidence="1">
    <location>
        <begin position="70"/>
        <end position="223"/>
    </location>
</feature>
<evidence type="ECO:0000259" key="1">
    <source>
        <dbReference type="SMART" id="SM00873"/>
    </source>
</evidence>